<comment type="caution">
    <text evidence="1">The sequence shown here is derived from an EMBL/GenBank/DDBJ whole genome shotgun (WGS) entry which is preliminary data.</text>
</comment>
<accession>A0A4C1V3I4</accession>
<keyword evidence="2" id="KW-1185">Reference proteome</keyword>
<gene>
    <name evidence="1" type="ORF">EVAR_30931_1</name>
</gene>
<protein>
    <submittedName>
        <fullName evidence="1">Uncharacterized protein</fullName>
    </submittedName>
</protein>
<proteinExistence type="predicted"/>
<organism evidence="1 2">
    <name type="scientific">Eumeta variegata</name>
    <name type="common">Bagworm moth</name>
    <name type="synonym">Eumeta japonica</name>
    <dbReference type="NCBI Taxonomy" id="151549"/>
    <lineage>
        <taxon>Eukaryota</taxon>
        <taxon>Metazoa</taxon>
        <taxon>Ecdysozoa</taxon>
        <taxon>Arthropoda</taxon>
        <taxon>Hexapoda</taxon>
        <taxon>Insecta</taxon>
        <taxon>Pterygota</taxon>
        <taxon>Neoptera</taxon>
        <taxon>Endopterygota</taxon>
        <taxon>Lepidoptera</taxon>
        <taxon>Glossata</taxon>
        <taxon>Ditrysia</taxon>
        <taxon>Tineoidea</taxon>
        <taxon>Psychidae</taxon>
        <taxon>Oiketicinae</taxon>
        <taxon>Eumeta</taxon>
    </lineage>
</organism>
<evidence type="ECO:0000313" key="1">
    <source>
        <dbReference type="EMBL" id="GBP33341.1"/>
    </source>
</evidence>
<dbReference type="Proteomes" id="UP000299102">
    <property type="component" value="Unassembled WGS sequence"/>
</dbReference>
<sequence>MERDIYGKRLLDKAHRISMLERQWAGSIDLRTDNWTLQCDAPSYEVDCSDEGRRPALYPRYAILGYAESPTILIRISPPGGRPSHVQFLVAARLRFLGDYRFYERHGPKHNFSHRISINWTEFHIGETTGRKLVRNELEAMPQQVNAAEHSLRGFIIRLVGPADVDLPFLVHVVNARNFARMNRK</sequence>
<evidence type="ECO:0000313" key="2">
    <source>
        <dbReference type="Proteomes" id="UP000299102"/>
    </source>
</evidence>
<dbReference type="EMBL" id="BGZK01000272">
    <property type="protein sequence ID" value="GBP33341.1"/>
    <property type="molecule type" value="Genomic_DNA"/>
</dbReference>
<reference evidence="1 2" key="1">
    <citation type="journal article" date="2019" name="Commun. Biol.">
        <title>The bagworm genome reveals a unique fibroin gene that provides high tensile strength.</title>
        <authorList>
            <person name="Kono N."/>
            <person name="Nakamura H."/>
            <person name="Ohtoshi R."/>
            <person name="Tomita M."/>
            <person name="Numata K."/>
            <person name="Arakawa K."/>
        </authorList>
    </citation>
    <scope>NUCLEOTIDE SEQUENCE [LARGE SCALE GENOMIC DNA]</scope>
</reference>
<dbReference type="AlphaFoldDB" id="A0A4C1V3I4"/>
<name>A0A4C1V3I4_EUMVA</name>